<dbReference type="GO" id="GO:0010387">
    <property type="term" value="P:COP9 signalosome assembly"/>
    <property type="evidence" value="ECO:0007669"/>
    <property type="project" value="InterPro"/>
</dbReference>
<dbReference type="InterPro" id="IPR045237">
    <property type="entry name" value="COPS7/eIF3m"/>
</dbReference>
<dbReference type="Pfam" id="PF18392">
    <property type="entry name" value="CSN7a_helixI"/>
    <property type="match status" value="1"/>
</dbReference>
<sequence length="257" mass="28935">MDTSVPMRGTLTAVNGATAADAAAKETTSTSGSGSAAMEQFLILAKTSKGLAAVELIRQVLESPHIYVFGEFLDAANIKELTATPDHNLYYELLLVFAFGTYGEYLSRESELPALTDPMRAKLRHLTIVSMATKRKHIPYEQLLRELDVKNLRALEDIIIDVIYANVVTGKMDQLNNRLEIEQTIGRDIRRDDLKTVTNVLSEWCRNCDNVLRNIEQQIVNANRMKEDNHRQKQTIETQVTNIKKTIKANQDVDDPM</sequence>
<name>A0A7R9QZB8_9ACAR</name>
<evidence type="ECO:0000256" key="4">
    <source>
        <dbReference type="ARBA" id="ARBA00022490"/>
    </source>
</evidence>
<evidence type="ECO:0000256" key="6">
    <source>
        <dbReference type="ARBA" id="ARBA00023242"/>
    </source>
</evidence>
<comment type="subcellular location">
    <subcellularLocation>
        <location evidence="2">Cytoplasm</location>
    </subcellularLocation>
    <subcellularLocation>
        <location evidence="1">Nucleus</location>
    </subcellularLocation>
</comment>
<keyword evidence="9" id="KW-1185">Reference proteome</keyword>
<dbReference type="PROSITE" id="PS50250">
    <property type="entry name" value="PCI"/>
    <property type="match status" value="1"/>
</dbReference>
<dbReference type="Pfam" id="PF22061">
    <property type="entry name" value="CSN7_HB_subdom"/>
    <property type="match status" value="1"/>
</dbReference>
<evidence type="ECO:0000256" key="3">
    <source>
        <dbReference type="ARBA" id="ARBA00008482"/>
    </source>
</evidence>
<evidence type="ECO:0000256" key="2">
    <source>
        <dbReference type="ARBA" id="ARBA00004496"/>
    </source>
</evidence>
<feature type="non-terminal residue" evidence="8">
    <location>
        <position position="257"/>
    </location>
</feature>
<dbReference type="InterPro" id="IPR041481">
    <property type="entry name" value="CSN7_helixI"/>
</dbReference>
<keyword evidence="4" id="KW-0963">Cytoplasm</keyword>
<comment type="similarity">
    <text evidence="3">Belongs to the CSN7/EIF3M family. CSN7 subfamily.</text>
</comment>
<evidence type="ECO:0000256" key="1">
    <source>
        <dbReference type="ARBA" id="ARBA00004123"/>
    </source>
</evidence>
<dbReference type="Proteomes" id="UP000728032">
    <property type="component" value="Unassembled WGS sequence"/>
</dbReference>
<dbReference type="PANTHER" id="PTHR15350">
    <property type="entry name" value="COP9 SIGNALOSOME COMPLEX SUBUNIT 7/DENDRITIC CELL PROTEIN GA17"/>
    <property type="match status" value="1"/>
</dbReference>
<dbReference type="EMBL" id="OC950902">
    <property type="protein sequence ID" value="CAD7664073.1"/>
    <property type="molecule type" value="Genomic_DNA"/>
</dbReference>
<reference evidence="8" key="1">
    <citation type="submission" date="2020-11" db="EMBL/GenBank/DDBJ databases">
        <authorList>
            <person name="Tran Van P."/>
        </authorList>
    </citation>
    <scope>NUCLEOTIDE SEQUENCE</scope>
</reference>
<feature type="domain" description="PCI" evidence="7">
    <location>
        <begin position="13"/>
        <end position="186"/>
    </location>
</feature>
<protein>
    <recommendedName>
        <fullName evidence="7">PCI domain-containing protein</fullName>
    </recommendedName>
</protein>
<dbReference type="InterPro" id="IPR000717">
    <property type="entry name" value="PCI_dom"/>
</dbReference>
<dbReference type="AlphaFoldDB" id="A0A7R9QZB8"/>
<evidence type="ECO:0000259" key="7">
    <source>
        <dbReference type="PROSITE" id="PS50250"/>
    </source>
</evidence>
<dbReference type="GO" id="GO:0008180">
    <property type="term" value="C:COP9 signalosome"/>
    <property type="evidence" value="ECO:0007669"/>
    <property type="project" value="UniProtKB-KW"/>
</dbReference>
<gene>
    <name evidence="8" type="ORF">ONB1V03_LOCUS20631</name>
</gene>
<proteinExistence type="inferred from homology"/>
<dbReference type="GO" id="GO:0005737">
    <property type="term" value="C:cytoplasm"/>
    <property type="evidence" value="ECO:0007669"/>
    <property type="project" value="UniProtKB-SubCell"/>
</dbReference>
<evidence type="ECO:0000313" key="8">
    <source>
        <dbReference type="EMBL" id="CAD7664073.1"/>
    </source>
</evidence>
<dbReference type="OrthoDB" id="10265275at2759"/>
<evidence type="ECO:0000313" key="9">
    <source>
        <dbReference type="Proteomes" id="UP000728032"/>
    </source>
</evidence>
<organism evidence="8">
    <name type="scientific">Oppiella nova</name>
    <dbReference type="NCBI Taxonomy" id="334625"/>
    <lineage>
        <taxon>Eukaryota</taxon>
        <taxon>Metazoa</taxon>
        <taxon>Ecdysozoa</taxon>
        <taxon>Arthropoda</taxon>
        <taxon>Chelicerata</taxon>
        <taxon>Arachnida</taxon>
        <taxon>Acari</taxon>
        <taxon>Acariformes</taxon>
        <taxon>Sarcoptiformes</taxon>
        <taxon>Oribatida</taxon>
        <taxon>Brachypylina</taxon>
        <taxon>Oppioidea</taxon>
        <taxon>Oppiidae</taxon>
        <taxon>Oppiella</taxon>
    </lineage>
</organism>
<keyword evidence="6" id="KW-0539">Nucleus</keyword>
<evidence type="ECO:0000256" key="5">
    <source>
        <dbReference type="ARBA" id="ARBA00022790"/>
    </source>
</evidence>
<dbReference type="SMART" id="SM00088">
    <property type="entry name" value="PINT"/>
    <property type="match status" value="1"/>
</dbReference>
<accession>A0A7R9QZB8</accession>
<dbReference type="EMBL" id="CAJPVJ010036077">
    <property type="protein sequence ID" value="CAG2181210.1"/>
    <property type="molecule type" value="Genomic_DNA"/>
</dbReference>
<dbReference type="PANTHER" id="PTHR15350:SF5">
    <property type="entry name" value="COP9 SIGNALOSOME COMPLEX SUBUNIT 7"/>
    <property type="match status" value="1"/>
</dbReference>
<keyword evidence="5" id="KW-0736">Signalosome</keyword>
<dbReference type="Pfam" id="PF01399">
    <property type="entry name" value="PCI"/>
    <property type="match status" value="1"/>
</dbReference>